<evidence type="ECO:0000313" key="1">
    <source>
        <dbReference type="EMBL" id="TFK58048.1"/>
    </source>
</evidence>
<keyword evidence="2" id="KW-1185">Reference proteome</keyword>
<sequence>DPLDHKIPSIFFDHLNKSDVPTDIRTDPLDIHARDQPSVSSAYFKAFWSLFGIFQFSYTSFLDRCESDFIHAWPGIFKWCTFFYASRVQTRAHGQGAEHNIDRSTFFVRATTLNVISGAWFAVQDSDAIRHVMINTLGLPEVLVGLWAHEDDYKLDGSEMAAQMPPEAFGGFPQDRLPSFLLYYFLGNGILVEKLLSVIKDIPDVAQRVIRRLRDYSKNFELVSSDPWACSIFLGLVERFFQAPHPELFEAITSRGAGVLCTKLSVKIASRIQKSYPERQQDLEEVLVGGFRCIVHLAQAPNGIFWIIQAVNSGILSAFVGFSPVFHHLEEHAYITISFLFSEIIPGYLCYRSVVEAVDTALQKLKRTAQLASLPKSRAWQVINRLTQLTAERKALLTIKVKPSKRNKSNKCSNSECKVMDALNNFRKCGNCFSSFYCSKECQTAHWKNGHKICCESRRNPEDDTTSYRNTEYLEHVSRREVVRYRPYLKSLATSKYPGVPLQKLVICIDLSQFPVTHKLMSKSEIPPEVFIPPVDLYRPGDLEESYSMILTIRPRREQAHISYYNADIWTLLS</sequence>
<gene>
    <name evidence="1" type="ORF">BDN72DRAFT_851867</name>
</gene>
<proteinExistence type="predicted"/>
<organism evidence="1 2">
    <name type="scientific">Pluteus cervinus</name>
    <dbReference type="NCBI Taxonomy" id="181527"/>
    <lineage>
        <taxon>Eukaryota</taxon>
        <taxon>Fungi</taxon>
        <taxon>Dikarya</taxon>
        <taxon>Basidiomycota</taxon>
        <taxon>Agaricomycotina</taxon>
        <taxon>Agaricomycetes</taxon>
        <taxon>Agaricomycetidae</taxon>
        <taxon>Agaricales</taxon>
        <taxon>Pluteineae</taxon>
        <taxon>Pluteaceae</taxon>
        <taxon>Pluteus</taxon>
    </lineage>
</organism>
<name>A0ACD2ZXL0_9AGAR</name>
<evidence type="ECO:0000313" key="2">
    <source>
        <dbReference type="Proteomes" id="UP000308600"/>
    </source>
</evidence>
<dbReference type="EMBL" id="ML209705">
    <property type="protein sequence ID" value="TFK58048.1"/>
    <property type="molecule type" value="Genomic_DNA"/>
</dbReference>
<feature type="non-terminal residue" evidence="1">
    <location>
        <position position="1"/>
    </location>
</feature>
<dbReference type="Proteomes" id="UP000308600">
    <property type="component" value="Unassembled WGS sequence"/>
</dbReference>
<accession>A0ACD2ZXL0</accession>
<reference evidence="1 2" key="1">
    <citation type="journal article" date="2019" name="Nat. Ecol. Evol.">
        <title>Megaphylogeny resolves global patterns of mushroom evolution.</title>
        <authorList>
            <person name="Varga T."/>
            <person name="Krizsan K."/>
            <person name="Foldi C."/>
            <person name="Dima B."/>
            <person name="Sanchez-Garcia M."/>
            <person name="Sanchez-Ramirez S."/>
            <person name="Szollosi G.J."/>
            <person name="Szarkandi J.G."/>
            <person name="Papp V."/>
            <person name="Albert L."/>
            <person name="Andreopoulos W."/>
            <person name="Angelini C."/>
            <person name="Antonin V."/>
            <person name="Barry K.W."/>
            <person name="Bougher N.L."/>
            <person name="Buchanan P."/>
            <person name="Buyck B."/>
            <person name="Bense V."/>
            <person name="Catcheside P."/>
            <person name="Chovatia M."/>
            <person name="Cooper J."/>
            <person name="Damon W."/>
            <person name="Desjardin D."/>
            <person name="Finy P."/>
            <person name="Geml J."/>
            <person name="Haridas S."/>
            <person name="Hughes K."/>
            <person name="Justo A."/>
            <person name="Karasinski D."/>
            <person name="Kautmanova I."/>
            <person name="Kiss B."/>
            <person name="Kocsube S."/>
            <person name="Kotiranta H."/>
            <person name="LaButti K.M."/>
            <person name="Lechner B.E."/>
            <person name="Liimatainen K."/>
            <person name="Lipzen A."/>
            <person name="Lukacs Z."/>
            <person name="Mihaltcheva S."/>
            <person name="Morgado L.N."/>
            <person name="Niskanen T."/>
            <person name="Noordeloos M.E."/>
            <person name="Ohm R.A."/>
            <person name="Ortiz-Santana B."/>
            <person name="Ovrebo C."/>
            <person name="Racz N."/>
            <person name="Riley R."/>
            <person name="Savchenko A."/>
            <person name="Shiryaev A."/>
            <person name="Soop K."/>
            <person name="Spirin V."/>
            <person name="Szebenyi C."/>
            <person name="Tomsovsky M."/>
            <person name="Tulloss R.E."/>
            <person name="Uehling J."/>
            <person name="Grigoriev I.V."/>
            <person name="Vagvolgyi C."/>
            <person name="Papp T."/>
            <person name="Martin F.M."/>
            <person name="Miettinen O."/>
            <person name="Hibbett D.S."/>
            <person name="Nagy L.G."/>
        </authorList>
    </citation>
    <scope>NUCLEOTIDE SEQUENCE [LARGE SCALE GENOMIC DNA]</scope>
    <source>
        <strain evidence="1 2">NL-1719</strain>
    </source>
</reference>
<feature type="non-terminal residue" evidence="1">
    <location>
        <position position="574"/>
    </location>
</feature>
<protein>
    <submittedName>
        <fullName evidence="1">Uncharacterized protein</fullName>
    </submittedName>
</protein>